<protein>
    <recommendedName>
        <fullName evidence="3">DUF3800 domain-containing protein</fullName>
    </recommendedName>
</protein>
<dbReference type="GeneID" id="78121571"/>
<accession>A0A426SJE1</accession>
<dbReference type="Proteomes" id="UP000274327">
    <property type="component" value="Unassembled WGS sequence"/>
</dbReference>
<reference evidence="1 2" key="1">
    <citation type="submission" date="2018-07" db="EMBL/GenBank/DDBJ databases">
        <title>Brachybacteriurn paraconglorneratum KCTC 9916.</title>
        <authorList>
            <person name="Li Y."/>
        </authorList>
    </citation>
    <scope>NUCLEOTIDE SEQUENCE [LARGE SCALE GENOMIC DNA]</scope>
    <source>
        <strain evidence="1 2">KCTC 9916</strain>
    </source>
</reference>
<dbReference type="EMBL" id="QOCI01000008">
    <property type="protein sequence ID" value="RRR18288.1"/>
    <property type="molecule type" value="Genomic_DNA"/>
</dbReference>
<proteinExistence type="predicted"/>
<dbReference type="RefSeq" id="WP_126987659.1">
    <property type="nucleotide sequence ID" value="NZ_ML133856.1"/>
</dbReference>
<keyword evidence="2" id="KW-1185">Reference proteome</keyword>
<evidence type="ECO:0000313" key="1">
    <source>
        <dbReference type="EMBL" id="RRR18288.1"/>
    </source>
</evidence>
<evidence type="ECO:0000313" key="2">
    <source>
        <dbReference type="Proteomes" id="UP000274327"/>
    </source>
</evidence>
<evidence type="ECO:0008006" key="3">
    <source>
        <dbReference type="Google" id="ProtNLM"/>
    </source>
</evidence>
<comment type="caution">
    <text evidence="1">The sequence shown here is derived from an EMBL/GenBank/DDBJ whole genome shotgun (WGS) entry which is preliminary data.</text>
</comment>
<name>A0A426SJE1_9MICO</name>
<gene>
    <name evidence="1" type="ORF">DS079_11115</name>
</gene>
<organism evidence="1 2">
    <name type="scientific">Brachybacterium paraconglomeratum</name>
    <dbReference type="NCBI Taxonomy" id="173362"/>
    <lineage>
        <taxon>Bacteria</taxon>
        <taxon>Bacillati</taxon>
        <taxon>Actinomycetota</taxon>
        <taxon>Actinomycetes</taxon>
        <taxon>Micrococcales</taxon>
        <taxon>Dermabacteraceae</taxon>
        <taxon>Brachybacterium</taxon>
    </lineage>
</organism>
<dbReference type="AlphaFoldDB" id="A0A426SJE1"/>
<dbReference type="Pfam" id="PF12686">
    <property type="entry name" value="DUF3800"/>
    <property type="match status" value="1"/>
</dbReference>
<dbReference type="InterPro" id="IPR024524">
    <property type="entry name" value="DUF3800"/>
</dbReference>
<sequence length="292" mass="32731">MNLDLSGIINGTPAPKFAVPDGFGALKLVEVFCDETGDRGWTSQSSTWFGMCAVMVPQESVPQLRATVSGLRAEIGTDRPLHWIEHFKKARHEQRRDMASNMVAAIPGVKVIYVVADKATMVASPELRSNGDLFYHWTMRLMLERVALALQEWEGGQRRGMVRLGAVKGMDHAESIGYLANVRRKASPWSTPWHLMHWPPRWVGTNEYDGVQAADLYLGMFRRAVERGGDDIREARHLLRHWHQVRSSSRGRVMGYGVKVHGDPSFLTTRGWWQATNRPLEGGPGGHSHLSG</sequence>